<dbReference type="Proteomes" id="UP000535543">
    <property type="component" value="Unassembled WGS sequence"/>
</dbReference>
<feature type="transmembrane region" description="Helical" evidence="1">
    <location>
        <begin position="68"/>
        <end position="89"/>
    </location>
</feature>
<dbReference type="InterPro" id="IPR000160">
    <property type="entry name" value="GGDEF_dom"/>
</dbReference>
<comment type="caution">
    <text evidence="3">The sequence shown here is derived from an EMBL/GenBank/DDBJ whole genome shotgun (WGS) entry which is preliminary data.</text>
</comment>
<dbReference type="Gene3D" id="3.30.70.270">
    <property type="match status" value="1"/>
</dbReference>
<dbReference type="Pfam" id="PF00990">
    <property type="entry name" value="GGDEF"/>
    <property type="match status" value="1"/>
</dbReference>
<protein>
    <submittedName>
        <fullName evidence="3">GGDEF domain-containing protein</fullName>
    </submittedName>
</protein>
<dbReference type="PANTHER" id="PTHR45138">
    <property type="entry name" value="REGULATORY COMPONENTS OF SENSORY TRANSDUCTION SYSTEM"/>
    <property type="match status" value="1"/>
</dbReference>
<dbReference type="CDD" id="cd01949">
    <property type="entry name" value="GGDEF"/>
    <property type="match status" value="1"/>
</dbReference>
<gene>
    <name evidence="3" type="ORF">FGL95_03180</name>
</gene>
<evidence type="ECO:0000313" key="3">
    <source>
        <dbReference type="EMBL" id="NMN94037.1"/>
    </source>
</evidence>
<dbReference type="InterPro" id="IPR043128">
    <property type="entry name" value="Rev_trsase/Diguanyl_cyclase"/>
</dbReference>
<feature type="transmembrane region" description="Helical" evidence="1">
    <location>
        <begin position="127"/>
        <end position="160"/>
    </location>
</feature>
<dbReference type="RefSeq" id="WP_169584715.1">
    <property type="nucleotide sequence ID" value="NZ_VCQU01000001.1"/>
</dbReference>
<dbReference type="EMBL" id="VCQU01000001">
    <property type="protein sequence ID" value="NMN94037.1"/>
    <property type="molecule type" value="Genomic_DNA"/>
</dbReference>
<keyword evidence="1" id="KW-0812">Transmembrane</keyword>
<evidence type="ECO:0000256" key="1">
    <source>
        <dbReference type="SAM" id="Phobius"/>
    </source>
</evidence>
<keyword evidence="1" id="KW-1133">Transmembrane helix</keyword>
<dbReference type="GO" id="GO:1902201">
    <property type="term" value="P:negative regulation of bacterial-type flagellum-dependent cell motility"/>
    <property type="evidence" value="ECO:0007669"/>
    <property type="project" value="TreeGrafter"/>
</dbReference>
<accession>A0A848KDD3</accession>
<dbReference type="GO" id="GO:0052621">
    <property type="term" value="F:diguanylate cyclase activity"/>
    <property type="evidence" value="ECO:0007669"/>
    <property type="project" value="TreeGrafter"/>
</dbReference>
<dbReference type="InterPro" id="IPR050469">
    <property type="entry name" value="Diguanylate_Cyclase"/>
</dbReference>
<proteinExistence type="predicted"/>
<feature type="transmembrane region" description="Helical" evidence="1">
    <location>
        <begin position="166"/>
        <end position="186"/>
    </location>
</feature>
<dbReference type="SUPFAM" id="SSF55073">
    <property type="entry name" value="Nucleotide cyclase"/>
    <property type="match status" value="1"/>
</dbReference>
<feature type="domain" description="GGDEF" evidence="2">
    <location>
        <begin position="219"/>
        <end position="339"/>
    </location>
</feature>
<organism evidence="3 4">
    <name type="scientific">Antrihabitans stalactiti</name>
    <dbReference type="NCBI Taxonomy" id="2584121"/>
    <lineage>
        <taxon>Bacteria</taxon>
        <taxon>Bacillati</taxon>
        <taxon>Actinomycetota</taxon>
        <taxon>Actinomycetes</taxon>
        <taxon>Mycobacteriales</taxon>
        <taxon>Nocardiaceae</taxon>
        <taxon>Antrihabitans</taxon>
    </lineage>
</organism>
<dbReference type="PROSITE" id="PS50887">
    <property type="entry name" value="GGDEF"/>
    <property type="match status" value="1"/>
</dbReference>
<reference evidence="3 4" key="1">
    <citation type="submission" date="2019-05" db="EMBL/GenBank/DDBJ databases">
        <authorList>
            <person name="Lee S.D."/>
        </authorList>
    </citation>
    <scope>NUCLEOTIDE SEQUENCE [LARGE SCALE GENOMIC DNA]</scope>
    <source>
        <strain evidence="3 4">YC2-7</strain>
    </source>
</reference>
<evidence type="ECO:0000313" key="4">
    <source>
        <dbReference type="Proteomes" id="UP000535543"/>
    </source>
</evidence>
<dbReference type="AlphaFoldDB" id="A0A848KDD3"/>
<name>A0A848KDD3_9NOCA</name>
<dbReference type="PANTHER" id="PTHR45138:SF24">
    <property type="entry name" value="DIGUANYLATE CYCLASE DGCC-RELATED"/>
    <property type="match status" value="1"/>
</dbReference>
<sequence length="339" mass="35533">MREERERVISVVRVVSARAQRSIGVWLRECPAVATPSLMAKTTGGLFLAGGSLATVVTAQMPAGSSGVVVMCTAALIGVCVGAVLLVYGERLRPCSYQFFIVIATTLITVAIYSAPSDTAALAIASFYILVACDAFAFFGWFAATAQVAFAIASCIWVLTTHGVPWWSGLAIGGAATAVSVLIGILGRLATEGEVDTLTGLPNRRGLDRALNLELAHGARPTVVLIDIDDFTSYNDRFGDAAGDAVLRDIADTWSTILGANRFLSRSGGDEFTVMAGDATETEATELAARLRLHSPLGLSAGIATWQPGDSASMLVYRADVGLYHAKLAGRNCSVVEPA</sequence>
<keyword evidence="1" id="KW-0472">Membrane</keyword>
<dbReference type="GO" id="GO:0005886">
    <property type="term" value="C:plasma membrane"/>
    <property type="evidence" value="ECO:0007669"/>
    <property type="project" value="TreeGrafter"/>
</dbReference>
<keyword evidence="4" id="KW-1185">Reference proteome</keyword>
<dbReference type="SMART" id="SM00267">
    <property type="entry name" value="GGDEF"/>
    <property type="match status" value="1"/>
</dbReference>
<dbReference type="GO" id="GO:0043709">
    <property type="term" value="P:cell adhesion involved in single-species biofilm formation"/>
    <property type="evidence" value="ECO:0007669"/>
    <property type="project" value="TreeGrafter"/>
</dbReference>
<feature type="transmembrane region" description="Helical" evidence="1">
    <location>
        <begin position="95"/>
        <end position="115"/>
    </location>
</feature>
<dbReference type="NCBIfam" id="TIGR00254">
    <property type="entry name" value="GGDEF"/>
    <property type="match status" value="1"/>
</dbReference>
<evidence type="ECO:0000259" key="2">
    <source>
        <dbReference type="PROSITE" id="PS50887"/>
    </source>
</evidence>
<dbReference type="InterPro" id="IPR029787">
    <property type="entry name" value="Nucleotide_cyclase"/>
</dbReference>
<reference evidence="3 4" key="2">
    <citation type="submission" date="2020-06" db="EMBL/GenBank/DDBJ databases">
        <title>Antribacter stalactiti gen. nov., sp. nov., a new member of the family Nacardiaceae isolated from a cave.</title>
        <authorList>
            <person name="Kim I.S."/>
        </authorList>
    </citation>
    <scope>NUCLEOTIDE SEQUENCE [LARGE SCALE GENOMIC DNA]</scope>
    <source>
        <strain evidence="3 4">YC2-7</strain>
    </source>
</reference>